<evidence type="ECO:0000256" key="2">
    <source>
        <dbReference type="ARBA" id="ARBA00022679"/>
    </source>
</evidence>
<dbReference type="InterPro" id="IPR039551">
    <property type="entry name" value="Cho/carn_acyl_trans"/>
</dbReference>
<dbReference type="InterPro" id="IPR042231">
    <property type="entry name" value="Cho/carn_acyl_trans_2"/>
</dbReference>
<evidence type="ECO:0000256" key="4">
    <source>
        <dbReference type="PIRSR" id="PIRSR600542-1"/>
    </source>
</evidence>
<dbReference type="InterPro" id="IPR023213">
    <property type="entry name" value="CAT-like_dom_sf"/>
</dbReference>
<evidence type="ECO:0000256" key="5">
    <source>
        <dbReference type="RuleBase" id="RU003801"/>
    </source>
</evidence>
<dbReference type="PANTHER" id="PTHR22589:SF50">
    <property type="entry name" value="CARNITINE O-ACETYLTRANSFERASE"/>
    <property type="match status" value="1"/>
</dbReference>
<dbReference type="Proteomes" id="UP000472270">
    <property type="component" value="Unassembled WGS sequence"/>
</dbReference>
<organism evidence="7 8">
    <name type="scientific">Sinocyclocheilus rhinocerous</name>
    <dbReference type="NCBI Taxonomy" id="307959"/>
    <lineage>
        <taxon>Eukaryota</taxon>
        <taxon>Metazoa</taxon>
        <taxon>Chordata</taxon>
        <taxon>Craniata</taxon>
        <taxon>Vertebrata</taxon>
        <taxon>Euteleostomi</taxon>
        <taxon>Actinopterygii</taxon>
        <taxon>Neopterygii</taxon>
        <taxon>Teleostei</taxon>
        <taxon>Ostariophysi</taxon>
        <taxon>Cypriniformes</taxon>
        <taxon>Cyprinidae</taxon>
        <taxon>Cyprininae</taxon>
        <taxon>Sinocyclocheilus</taxon>
    </lineage>
</organism>
<dbReference type="Pfam" id="PF00755">
    <property type="entry name" value="Carn_acyltransf"/>
    <property type="match status" value="1"/>
</dbReference>
<gene>
    <name evidence="7" type="primary">LOC107740932</name>
</gene>
<keyword evidence="8" id="KW-1185">Reference proteome</keyword>
<protein>
    <submittedName>
        <fullName evidence="7">Carnitine O-acetyltransferase-like</fullName>
    </submittedName>
</protein>
<dbReference type="PANTHER" id="PTHR22589">
    <property type="entry name" value="CARNITINE O-ACYLTRANSFERASE"/>
    <property type="match status" value="1"/>
</dbReference>
<feature type="active site" description="Proton acceptor" evidence="4">
    <location>
        <position position="342"/>
    </location>
</feature>
<dbReference type="GO" id="GO:0019254">
    <property type="term" value="P:carnitine metabolic process, CoA-linked"/>
    <property type="evidence" value="ECO:0007669"/>
    <property type="project" value="TreeGrafter"/>
</dbReference>
<evidence type="ECO:0000313" key="7">
    <source>
        <dbReference type="Ensembl" id="ENSSRHP00000065104.1"/>
    </source>
</evidence>
<dbReference type="InterPro" id="IPR000542">
    <property type="entry name" value="Carn_acyl_trans"/>
</dbReference>
<comment type="similarity">
    <text evidence="1 5">Belongs to the carnitine/choline acetyltransferase family.</text>
</comment>
<name>A0A673KNW2_9TELE</name>
<keyword evidence="3 5" id="KW-0012">Acyltransferase</keyword>
<evidence type="ECO:0000256" key="1">
    <source>
        <dbReference type="ARBA" id="ARBA00005232"/>
    </source>
</evidence>
<dbReference type="SUPFAM" id="SSF52777">
    <property type="entry name" value="CoA-dependent acyltransferases"/>
    <property type="match status" value="2"/>
</dbReference>
<dbReference type="FunFam" id="3.30.559.70:FF:000002">
    <property type="entry name" value="Carnitine O-acetyltransferase"/>
    <property type="match status" value="1"/>
</dbReference>
<reference evidence="7" key="1">
    <citation type="submission" date="2025-08" db="UniProtKB">
        <authorList>
            <consortium name="Ensembl"/>
        </authorList>
    </citation>
    <scope>IDENTIFICATION</scope>
</reference>
<accession>A0A673KNW2</accession>
<proteinExistence type="inferred from homology"/>
<dbReference type="PROSITE" id="PS00440">
    <property type="entry name" value="ACYLTRANSF_C_2"/>
    <property type="match status" value="1"/>
</dbReference>
<dbReference type="GO" id="GO:0005777">
    <property type="term" value="C:peroxisome"/>
    <property type="evidence" value="ECO:0007669"/>
    <property type="project" value="TreeGrafter"/>
</dbReference>
<dbReference type="Gene3D" id="3.30.559.70">
    <property type="entry name" value="Choline/Carnitine o-acyltransferase, domain 2"/>
    <property type="match status" value="1"/>
</dbReference>
<feature type="domain" description="Choline/carnitine acyltransferase" evidence="6">
    <location>
        <begin position="37"/>
        <end position="486"/>
    </location>
</feature>
<evidence type="ECO:0000259" key="6">
    <source>
        <dbReference type="Pfam" id="PF00755"/>
    </source>
</evidence>
<evidence type="ECO:0000256" key="3">
    <source>
        <dbReference type="ARBA" id="ARBA00023315"/>
    </source>
</evidence>
<dbReference type="AlphaFoldDB" id="A0A673KNW2"/>
<dbReference type="Ensembl" id="ENSSRHT00000066898.1">
    <property type="protein sequence ID" value="ENSSRHP00000065104.1"/>
    <property type="gene ID" value="ENSSRHG00000030477.1"/>
</dbReference>
<dbReference type="Gene3D" id="3.30.559.10">
    <property type="entry name" value="Chloramphenicol acetyltransferase-like domain"/>
    <property type="match status" value="1"/>
</dbReference>
<reference evidence="7" key="2">
    <citation type="submission" date="2025-09" db="UniProtKB">
        <authorList>
            <consortium name="Ensembl"/>
        </authorList>
    </citation>
    <scope>IDENTIFICATION</scope>
</reference>
<dbReference type="GO" id="GO:0004092">
    <property type="term" value="F:carnitine O-acetyltransferase activity"/>
    <property type="evidence" value="ECO:0007669"/>
    <property type="project" value="TreeGrafter"/>
</dbReference>
<keyword evidence="2 5" id="KW-0808">Transferase</keyword>
<sequence>MLGILAGMVKPSSLVKPVSVTRIAGRYLAHQEGLPKLPVPPLQQTCEHYLAALTPIMDPEELNHTRKLLEEFQKPGGVGERLQKGLEQRAKKMENWLSDWWLQTAYLDYRMPVVVHSSPGVVLPRMEFSDRQGQMRYAAKLIAGVLDFKSMIDNETLPVEYLGGKPLCMNQYYQVLSSCRIPGTKRDTVVNYTLDKRPPTHITVVHNFQFFVLDVYNSDGTPLTVDQIYIQLEKIWNSSLQTNKEPIGILTSNHRNSWGKAYNNLIKDKTNKESVRAIQKSIFTVCLDAPMPRVSDDMYRTCAGVQMLHGGGSRWNSGNRWFDKTLQFIIGEDGTCGLIYEHAPAEGPPIVSLIDHVVEYMKKSEMVRTPMVPLRMPQKLRFHITPEIKKDIEEAKQNMNIMVHDLDMKVSVFSHFGKDFPKSQKMSPDAFIQISLQLAYYRIYKRCCPTYESASLRMFRLGRTDTIRSTSIDSDKFVKAMDDPAKHAIRGQAIDRHLLGLKLQAIEDLAALPEIFMDTSYAVVLHFNLSTSQVPAKTNCVMCFGPVVPDGYGVCYNPMDTHINFAVSAFDSCQDTNAARLAQALEDALLDIKTLLEQTPKAKL</sequence>
<evidence type="ECO:0000313" key="8">
    <source>
        <dbReference type="Proteomes" id="UP000472270"/>
    </source>
</evidence>